<gene>
    <name evidence="1" type="ORF">MCHLO_03293</name>
</gene>
<reference evidence="1" key="1">
    <citation type="submission" date="2014-09" db="EMBL/GenBank/DDBJ databases">
        <title>Genome sequence of the luminous mushroom Mycena chlorophos for searching fungal bioluminescence genes.</title>
        <authorList>
            <person name="Tanaka Y."/>
            <person name="Kasuga D."/>
            <person name="Oba Y."/>
            <person name="Hase S."/>
            <person name="Sato K."/>
            <person name="Oba Y."/>
            <person name="Sakakibara Y."/>
        </authorList>
    </citation>
    <scope>NUCLEOTIDE SEQUENCE</scope>
</reference>
<organism evidence="1 2">
    <name type="scientific">Mycena chlorophos</name>
    <name type="common">Agaric fungus</name>
    <name type="synonym">Agaricus chlorophos</name>
    <dbReference type="NCBI Taxonomy" id="658473"/>
    <lineage>
        <taxon>Eukaryota</taxon>
        <taxon>Fungi</taxon>
        <taxon>Dikarya</taxon>
        <taxon>Basidiomycota</taxon>
        <taxon>Agaricomycotina</taxon>
        <taxon>Agaricomycetes</taxon>
        <taxon>Agaricomycetidae</taxon>
        <taxon>Agaricales</taxon>
        <taxon>Marasmiineae</taxon>
        <taxon>Mycenaceae</taxon>
        <taxon>Mycena</taxon>
    </lineage>
</organism>
<dbReference type="SUPFAM" id="SSF53098">
    <property type="entry name" value="Ribonuclease H-like"/>
    <property type="match status" value="1"/>
</dbReference>
<protein>
    <submittedName>
        <fullName evidence="1">Uncharacterized protein</fullName>
    </submittedName>
</protein>
<name>A0ABQ0L791_MYCCL</name>
<dbReference type="EMBL" id="DF841693">
    <property type="protein sequence ID" value="GAT45731.1"/>
    <property type="molecule type" value="Genomic_DNA"/>
</dbReference>
<dbReference type="InterPro" id="IPR012337">
    <property type="entry name" value="RNaseH-like_sf"/>
</dbReference>
<evidence type="ECO:0000313" key="2">
    <source>
        <dbReference type="Proteomes" id="UP000815677"/>
    </source>
</evidence>
<dbReference type="Proteomes" id="UP000815677">
    <property type="component" value="Unassembled WGS sequence"/>
</dbReference>
<evidence type="ECO:0000313" key="1">
    <source>
        <dbReference type="EMBL" id="GAT45731.1"/>
    </source>
</evidence>
<keyword evidence="2" id="KW-1185">Reference proteome</keyword>
<accession>A0ABQ0L791</accession>
<proteinExistence type="predicted"/>
<sequence length="317" mass="36178">MPTTTTTKEQIEWTAGDTLGKALALVKQILKSPQATAFLKKCCRQAEVPELALKLWIRKRWGSMYAFLDWRFAVKNGLDLFLLVADTSDEVPRLRNKDYGDYRISRDKWTKLEIIKEVLREIYDVTQTFSIERSPTIWRILPTFEFLIAQWETMRTQAFCGRTSTAQQSTLSAYFICLVLDPNVKDLYFRAQWGVNSAECIRGMKQLEEMFDHYKERVATLSAPTPSEGSASTQSRPYGSAFLADAINSIQQQQLTETDAHAELRAYLGALVEDGVKAVQFWGRNTGMPVLRAMMQLSSDPRLALERDYCQAQRAGL</sequence>